<dbReference type="InterPro" id="IPR013126">
    <property type="entry name" value="Hsp_70_fam"/>
</dbReference>
<proteinExistence type="predicted"/>
<protein>
    <submittedName>
        <fullName evidence="4">Molecular chaperone DnaK</fullName>
    </submittedName>
</protein>
<name>A0A7C1DHK4_UNCKA</name>
<dbReference type="InterPro" id="IPR029047">
    <property type="entry name" value="HSP70_peptide-bd_sf"/>
</dbReference>
<dbReference type="SUPFAM" id="SSF100920">
    <property type="entry name" value="Heat shock protein 70kD (HSP70), peptide-binding domain"/>
    <property type="match status" value="1"/>
</dbReference>
<organism evidence="4">
    <name type="scientific">candidate division WWE3 bacterium</name>
    <dbReference type="NCBI Taxonomy" id="2053526"/>
    <lineage>
        <taxon>Bacteria</taxon>
        <taxon>Katanobacteria</taxon>
    </lineage>
</organism>
<evidence type="ECO:0000313" key="4">
    <source>
        <dbReference type="EMBL" id="HDQ88746.1"/>
    </source>
</evidence>
<dbReference type="Pfam" id="PF00012">
    <property type="entry name" value="HSP70"/>
    <property type="match status" value="1"/>
</dbReference>
<sequence>PLTLGIETLGGIATPLIERNTTIPTSASQVFSTAADNQTSVEIHVVQGERKMAIDNKSLGRFVLDGIAPSPRGMPQIEVTFDIDANGILNVSAKDKGTGKEQKIVIQGGTGLNKDEVEKMVQEAEAKKEEDKKKEEMITTRNMADNLCYAAEKSLRDGGDKIPAEIKTEVEEKVKSVRDVLQTATKEELDTKTQELSLAMQKIGEHLYKDQGVPPMDGSAGNDQGNSGDNKGEDKDKRDEPVEGEVVGDNE</sequence>
<reference evidence="4" key="1">
    <citation type="journal article" date="2020" name="mSystems">
        <title>Genome- and Community-Level Interaction Insights into Carbon Utilization and Element Cycling Functions of Hydrothermarchaeota in Hydrothermal Sediment.</title>
        <authorList>
            <person name="Zhou Z."/>
            <person name="Liu Y."/>
            <person name="Xu W."/>
            <person name="Pan J."/>
            <person name="Luo Z.H."/>
            <person name="Li M."/>
        </authorList>
    </citation>
    <scope>NUCLEOTIDE SEQUENCE [LARGE SCALE GENOMIC DNA]</scope>
    <source>
        <strain evidence="4">SpSt-1219</strain>
    </source>
</reference>
<feature type="compositionally biased region" description="Basic and acidic residues" evidence="3">
    <location>
        <begin position="230"/>
        <end position="241"/>
    </location>
</feature>
<dbReference type="Gene3D" id="2.60.34.10">
    <property type="entry name" value="Substrate Binding Domain Of DNAk, Chain A, domain 1"/>
    <property type="match status" value="1"/>
</dbReference>
<gene>
    <name evidence="4" type="primary">dnaK</name>
    <name evidence="4" type="ORF">ENN92_01200</name>
</gene>
<dbReference type="Gene3D" id="1.20.1270.10">
    <property type="match status" value="1"/>
</dbReference>
<feature type="compositionally biased region" description="Acidic residues" evidence="3">
    <location>
        <begin position="242"/>
        <end position="251"/>
    </location>
</feature>
<keyword evidence="1" id="KW-0547">Nucleotide-binding</keyword>
<dbReference type="FunFam" id="1.20.1270.10:FF:000001">
    <property type="entry name" value="Molecular chaperone DnaK"/>
    <property type="match status" value="1"/>
</dbReference>
<dbReference type="FunFam" id="2.60.34.10:FF:000014">
    <property type="entry name" value="Chaperone protein DnaK HSP70"/>
    <property type="match status" value="1"/>
</dbReference>
<dbReference type="GO" id="GO:0005524">
    <property type="term" value="F:ATP binding"/>
    <property type="evidence" value="ECO:0007669"/>
    <property type="project" value="UniProtKB-KW"/>
</dbReference>
<dbReference type="InterPro" id="IPR029048">
    <property type="entry name" value="HSP70_C_sf"/>
</dbReference>
<comment type="caution">
    <text evidence="4">The sequence shown here is derived from an EMBL/GenBank/DDBJ whole genome shotgun (WGS) entry which is preliminary data.</text>
</comment>
<evidence type="ECO:0000256" key="3">
    <source>
        <dbReference type="SAM" id="MobiDB-lite"/>
    </source>
</evidence>
<dbReference type="EMBL" id="DSDM01000073">
    <property type="protein sequence ID" value="HDQ88746.1"/>
    <property type="molecule type" value="Genomic_DNA"/>
</dbReference>
<evidence type="ECO:0000256" key="2">
    <source>
        <dbReference type="ARBA" id="ARBA00022840"/>
    </source>
</evidence>
<dbReference type="SUPFAM" id="SSF100934">
    <property type="entry name" value="Heat shock protein 70kD (HSP70), C-terminal subdomain"/>
    <property type="match status" value="1"/>
</dbReference>
<feature type="non-terminal residue" evidence="4">
    <location>
        <position position="1"/>
    </location>
</feature>
<accession>A0A7C1DHK4</accession>
<evidence type="ECO:0000256" key="1">
    <source>
        <dbReference type="ARBA" id="ARBA00022741"/>
    </source>
</evidence>
<feature type="region of interest" description="Disordered" evidence="3">
    <location>
        <begin position="205"/>
        <end position="251"/>
    </location>
</feature>
<dbReference type="AlphaFoldDB" id="A0A7C1DHK4"/>
<dbReference type="Proteomes" id="UP000886066">
    <property type="component" value="Unassembled WGS sequence"/>
</dbReference>
<dbReference type="GO" id="GO:0140662">
    <property type="term" value="F:ATP-dependent protein folding chaperone"/>
    <property type="evidence" value="ECO:0007669"/>
    <property type="project" value="InterPro"/>
</dbReference>
<dbReference type="PANTHER" id="PTHR19375">
    <property type="entry name" value="HEAT SHOCK PROTEIN 70KDA"/>
    <property type="match status" value="1"/>
</dbReference>
<keyword evidence="2" id="KW-0067">ATP-binding</keyword>